<dbReference type="Pfam" id="PF15575">
    <property type="entry name" value="Imm49"/>
    <property type="match status" value="2"/>
</dbReference>
<dbReference type="Proteomes" id="UP000676079">
    <property type="component" value="Chromosome"/>
</dbReference>
<evidence type="ECO:0000313" key="1">
    <source>
        <dbReference type="EMBL" id="QUX20591.1"/>
    </source>
</evidence>
<dbReference type="RefSeq" id="WP_260697144.1">
    <property type="nucleotide sequence ID" value="NZ_CP074133.1"/>
</dbReference>
<sequence>MTLRIERHRVDEKAIGEALDDFADRIGQDVNDQQHSGRDGFGWKMIGRDLVTYAAARSATDPEAKADIRAALYSAAEAFTGALLLDGAPTSVEVSVHLTYTGTGVSYRDLEEYGEKPRGQRPIAPGRWAHALYLCVISGLCDAYEGPLVQFAAGFTEDQVLHRALAFYVYPGLGAERDQLTGYVESAMAPFFASLEEGSQKGLPDLAAVDFELLFLHALLSRNEQLFWSLMAMRLAWLRDNRDSEDLDALLPVAELAFAALAVRVEGWTMPFDTDYLPRHLVQGGRGLRVGPYGADKDPEALRLLAQGPIEVAHPAEASTGNWTVEKLFKRNDTWMGEAAQADTSRYRTADDLMRYADFEQLTFGRSLSVDPQARHPRQLAAFTHASQFTAAAFACTAAGGESVEVALGESTAVLRTFGPRNGVSGNRLATAVEYALISGSPERLEALLGMPEELFPRPGGPGTSVFLRYGVALLTYLRSAPTGPGAVPGPRVREALDAALEALAGHTRPGSPPPPVIALSQLVAEDQEGFNLALADALEAYRDAYSFGEQARRSDGLVDRRSLTLACLARMRGWEVRIDSGYLPQGLLDRAGALSVP</sequence>
<evidence type="ECO:0000313" key="2">
    <source>
        <dbReference type="Proteomes" id="UP000676079"/>
    </source>
</evidence>
<gene>
    <name evidence="1" type="ORF">KGD84_18980</name>
</gene>
<protein>
    <submittedName>
        <fullName evidence="1">Immunity 49 family protein</fullName>
    </submittedName>
</protein>
<proteinExistence type="predicted"/>
<dbReference type="EMBL" id="CP074133">
    <property type="protein sequence ID" value="QUX20591.1"/>
    <property type="molecule type" value="Genomic_DNA"/>
</dbReference>
<organism evidence="1 2">
    <name type="scientific">Nocardiopsis changdeensis</name>
    <dbReference type="NCBI Taxonomy" id="2831969"/>
    <lineage>
        <taxon>Bacteria</taxon>
        <taxon>Bacillati</taxon>
        <taxon>Actinomycetota</taxon>
        <taxon>Actinomycetes</taxon>
        <taxon>Streptosporangiales</taxon>
        <taxon>Nocardiopsidaceae</taxon>
        <taxon>Nocardiopsis</taxon>
    </lineage>
</organism>
<accession>A0ABX8BEL7</accession>
<dbReference type="InterPro" id="IPR029074">
    <property type="entry name" value="Imm49"/>
</dbReference>
<keyword evidence="2" id="KW-1185">Reference proteome</keyword>
<reference evidence="1 2" key="1">
    <citation type="submission" date="2021-05" db="EMBL/GenBank/DDBJ databases">
        <title>Direct Submission.</title>
        <authorList>
            <person name="Li K."/>
            <person name="Gao J."/>
        </authorList>
    </citation>
    <scope>NUCLEOTIDE SEQUENCE [LARGE SCALE GENOMIC DNA]</scope>
    <source>
        <strain evidence="1 2">Mg02</strain>
    </source>
</reference>
<name>A0ABX8BEL7_9ACTN</name>